<organism evidence="3 4">
    <name type="scientific">Gandjariella thermophila</name>
    <dbReference type="NCBI Taxonomy" id="1931992"/>
    <lineage>
        <taxon>Bacteria</taxon>
        <taxon>Bacillati</taxon>
        <taxon>Actinomycetota</taxon>
        <taxon>Actinomycetes</taxon>
        <taxon>Pseudonocardiales</taxon>
        <taxon>Pseudonocardiaceae</taxon>
        <taxon>Gandjariella</taxon>
    </lineage>
</organism>
<name>A0A4D4J6L4_9PSEU</name>
<dbReference type="AlphaFoldDB" id="A0A4D4J6L4"/>
<dbReference type="Proteomes" id="UP000298860">
    <property type="component" value="Unassembled WGS sequence"/>
</dbReference>
<dbReference type="RefSeq" id="WP_137815408.1">
    <property type="nucleotide sequence ID" value="NZ_BJFL01000024.1"/>
</dbReference>
<feature type="transmembrane region" description="Helical" evidence="2">
    <location>
        <begin position="79"/>
        <end position="97"/>
    </location>
</feature>
<feature type="compositionally biased region" description="Low complexity" evidence="1">
    <location>
        <begin position="188"/>
        <end position="230"/>
    </location>
</feature>
<proteinExistence type="predicted"/>
<reference evidence="4" key="1">
    <citation type="submission" date="2019-04" db="EMBL/GenBank/DDBJ databases">
        <title>Draft genome sequence of Pseudonocardiaceae bacterium SL3-2-4.</title>
        <authorList>
            <person name="Ningsih F."/>
            <person name="Yokota A."/>
            <person name="Sakai Y."/>
            <person name="Nanatani K."/>
            <person name="Yabe S."/>
            <person name="Oetari A."/>
            <person name="Sjamsuridzal W."/>
        </authorList>
    </citation>
    <scope>NUCLEOTIDE SEQUENCE [LARGE SCALE GENOMIC DNA]</scope>
    <source>
        <strain evidence="4">SL3-2-4</strain>
    </source>
</reference>
<comment type="caution">
    <text evidence="3">The sequence shown here is derived from an EMBL/GenBank/DDBJ whole genome shotgun (WGS) entry which is preliminary data.</text>
</comment>
<evidence type="ECO:0000256" key="2">
    <source>
        <dbReference type="SAM" id="Phobius"/>
    </source>
</evidence>
<keyword evidence="4" id="KW-1185">Reference proteome</keyword>
<dbReference type="OrthoDB" id="2374834at2"/>
<dbReference type="EMBL" id="BJFL01000024">
    <property type="protein sequence ID" value="GDY32385.1"/>
    <property type="molecule type" value="Genomic_DNA"/>
</dbReference>
<accession>A0A4D4J6L4</accession>
<protein>
    <submittedName>
        <fullName evidence="3">Uncharacterized protein</fullName>
    </submittedName>
</protein>
<feature type="transmembrane region" description="Helical" evidence="2">
    <location>
        <begin position="140"/>
        <end position="158"/>
    </location>
</feature>
<keyword evidence="2" id="KW-1133">Transmembrane helix</keyword>
<feature type="transmembrane region" description="Helical" evidence="2">
    <location>
        <begin position="47"/>
        <end position="72"/>
    </location>
</feature>
<feature type="region of interest" description="Disordered" evidence="1">
    <location>
        <begin position="187"/>
        <end position="235"/>
    </location>
</feature>
<keyword evidence="2" id="KW-0812">Transmembrane</keyword>
<sequence length="378" mass="38948">MWARVVGGWRVFRRWRHGRPFWAGLFLLASGVVILLPPYATLRFGDMVISINTLGGVSALVIGCLLLVCAATMWLRPRFRLFAGTAAVLLSLVALVTSNLGGFLVGTVLGLVGGALAVAWSDRRPARRGAGRRRAAGAPAAPMAVALAVLLGAALVVGGTERAAAVPAASAAAATFTFPFPFPPFPTRPTSASSTPTGRPSGSPGPSATTTSRSAPAQPPATTSAPPATRDVPVVPKGRAWTLQATRLEMGGLTFQGLVDGLLNGQPVKLLRFTASSIKITNLVQSGDAGNGHRITTSAAPGSVSTITPGPIELRTQVLRGKLLGIGNPITIDIGHPPPLMIPGVKLPFPIFFTDATVLNTDLDGGVLHIPGGRVTIS</sequence>
<dbReference type="InterPro" id="IPR046096">
    <property type="entry name" value="DUF6114"/>
</dbReference>
<feature type="transmembrane region" description="Helical" evidence="2">
    <location>
        <begin position="103"/>
        <end position="120"/>
    </location>
</feature>
<evidence type="ECO:0000313" key="3">
    <source>
        <dbReference type="EMBL" id="GDY32385.1"/>
    </source>
</evidence>
<keyword evidence="2" id="KW-0472">Membrane</keyword>
<feature type="transmembrane region" description="Helical" evidence="2">
    <location>
        <begin position="21"/>
        <end position="41"/>
    </location>
</feature>
<gene>
    <name evidence="3" type="ORF">GTS_40180</name>
</gene>
<evidence type="ECO:0000313" key="4">
    <source>
        <dbReference type="Proteomes" id="UP000298860"/>
    </source>
</evidence>
<evidence type="ECO:0000256" key="1">
    <source>
        <dbReference type="SAM" id="MobiDB-lite"/>
    </source>
</evidence>
<dbReference type="Pfam" id="PF19609">
    <property type="entry name" value="DUF6114"/>
    <property type="match status" value="1"/>
</dbReference>